<comment type="similarity">
    <text evidence="3">Belongs to the HARBI1 family.</text>
</comment>
<comment type="cofactor">
    <cofactor evidence="1">
        <name>a divalent metal cation</name>
        <dbReference type="ChEBI" id="CHEBI:60240"/>
    </cofactor>
</comment>
<feature type="domain" description="DDE Tnp4" evidence="8">
    <location>
        <begin position="205"/>
        <end position="370"/>
    </location>
</feature>
<dbReference type="Proteomes" id="UP001148838">
    <property type="component" value="Unassembled WGS sequence"/>
</dbReference>
<evidence type="ECO:0000256" key="6">
    <source>
        <dbReference type="ARBA" id="ARBA00022801"/>
    </source>
</evidence>
<keyword evidence="4" id="KW-0540">Nuclease</keyword>
<evidence type="ECO:0000256" key="5">
    <source>
        <dbReference type="ARBA" id="ARBA00022723"/>
    </source>
</evidence>
<evidence type="ECO:0000256" key="4">
    <source>
        <dbReference type="ARBA" id="ARBA00022722"/>
    </source>
</evidence>
<proteinExistence type="inferred from homology"/>
<keyword evidence="5" id="KW-0479">Metal-binding</keyword>
<feature type="non-terminal residue" evidence="9">
    <location>
        <position position="1"/>
    </location>
</feature>
<protein>
    <recommendedName>
        <fullName evidence="8">DDE Tnp4 domain-containing protein</fullName>
    </recommendedName>
</protein>
<keyword evidence="6" id="KW-0378">Hydrolase</keyword>
<comment type="subcellular location">
    <subcellularLocation>
        <location evidence="2">Nucleus</location>
    </subcellularLocation>
</comment>
<dbReference type="InterPro" id="IPR045249">
    <property type="entry name" value="HARBI1-like"/>
</dbReference>
<gene>
    <name evidence="9" type="ORF">ANN_03314</name>
</gene>
<evidence type="ECO:0000256" key="3">
    <source>
        <dbReference type="ARBA" id="ARBA00006958"/>
    </source>
</evidence>
<dbReference type="PANTHER" id="PTHR22930:SF269">
    <property type="entry name" value="NUCLEASE HARBI1-LIKE PROTEIN"/>
    <property type="match status" value="1"/>
</dbReference>
<keyword evidence="10" id="KW-1185">Reference proteome</keyword>
<name>A0ABQ8U0C7_PERAM</name>
<dbReference type="PANTHER" id="PTHR22930">
    <property type="match status" value="1"/>
</dbReference>
<dbReference type="EMBL" id="JAJSOF020000001">
    <property type="protein sequence ID" value="KAJ4451836.1"/>
    <property type="molecule type" value="Genomic_DNA"/>
</dbReference>
<organism evidence="9 10">
    <name type="scientific">Periplaneta americana</name>
    <name type="common">American cockroach</name>
    <name type="synonym">Blatta americana</name>
    <dbReference type="NCBI Taxonomy" id="6978"/>
    <lineage>
        <taxon>Eukaryota</taxon>
        <taxon>Metazoa</taxon>
        <taxon>Ecdysozoa</taxon>
        <taxon>Arthropoda</taxon>
        <taxon>Hexapoda</taxon>
        <taxon>Insecta</taxon>
        <taxon>Pterygota</taxon>
        <taxon>Neoptera</taxon>
        <taxon>Polyneoptera</taxon>
        <taxon>Dictyoptera</taxon>
        <taxon>Blattodea</taxon>
        <taxon>Blattoidea</taxon>
        <taxon>Blattidae</taxon>
        <taxon>Blattinae</taxon>
        <taxon>Periplaneta</taxon>
    </lineage>
</organism>
<dbReference type="InterPro" id="IPR027806">
    <property type="entry name" value="HARBI1_dom"/>
</dbReference>
<keyword evidence="7" id="KW-0539">Nucleus</keyword>
<evidence type="ECO:0000313" key="9">
    <source>
        <dbReference type="EMBL" id="KAJ4451836.1"/>
    </source>
</evidence>
<evidence type="ECO:0000256" key="1">
    <source>
        <dbReference type="ARBA" id="ARBA00001968"/>
    </source>
</evidence>
<reference evidence="9 10" key="1">
    <citation type="journal article" date="2022" name="Allergy">
        <title>Genome assembly and annotation of Periplaneta americana reveal a comprehensive cockroach allergen profile.</title>
        <authorList>
            <person name="Wang L."/>
            <person name="Xiong Q."/>
            <person name="Saelim N."/>
            <person name="Wang L."/>
            <person name="Nong W."/>
            <person name="Wan A.T."/>
            <person name="Shi M."/>
            <person name="Liu X."/>
            <person name="Cao Q."/>
            <person name="Hui J.H.L."/>
            <person name="Sookrung N."/>
            <person name="Leung T.F."/>
            <person name="Tungtrongchitr A."/>
            <person name="Tsui S.K.W."/>
        </authorList>
    </citation>
    <scope>NUCLEOTIDE SEQUENCE [LARGE SCALE GENOMIC DNA]</scope>
    <source>
        <strain evidence="9">PWHHKU_190912</strain>
    </source>
</reference>
<evidence type="ECO:0000259" key="8">
    <source>
        <dbReference type="Pfam" id="PF13359"/>
    </source>
</evidence>
<evidence type="ECO:0000313" key="10">
    <source>
        <dbReference type="Proteomes" id="UP001148838"/>
    </source>
</evidence>
<accession>A0ABQ8U0C7</accession>
<sequence length="442" mass="50619">LFSADKNSIKHTTMRVLLFQKIAPGIPLPPQPVLTLWKTWLDAVNYYTEYYEKIMEVIDALDSTDSSAVAADFSENSVSLLADESFGHVPAAVVVVIDFHRPDCLHSHCRYCRLYWFVLQFHWTEGYRDVYCFPRFLATGMSFRSLAFAFRMGKTTVASIVKDTTQAIWDLLKEECLPFPDERMWRSIADNLHLKTNFPNCIGSIDGKHIRIKCPNDSGSDYFNYKHYYSIVLQAVVADADCKFVAVDVGCKVRQSDGVVFRSSKSFELLETNRLNIPPPTELPNSLIKVPFVLVGDKAYPLLTYLMRPFPRKSLDNSKHVFKYRLSRCRQKIECAFGILTAKWQILRKAIETSPETAVAIVRAACVLHNYVIINDGIDSHSLNLEHQNTDPKVLNRKSRNAYSITAKSIRYKFTEYFNRKEGTLPWQKDYALPANVLHNAT</sequence>
<comment type="caution">
    <text evidence="9">The sequence shown here is derived from an EMBL/GenBank/DDBJ whole genome shotgun (WGS) entry which is preliminary data.</text>
</comment>
<dbReference type="Pfam" id="PF13359">
    <property type="entry name" value="DDE_Tnp_4"/>
    <property type="match status" value="1"/>
</dbReference>
<evidence type="ECO:0000256" key="7">
    <source>
        <dbReference type="ARBA" id="ARBA00023242"/>
    </source>
</evidence>
<evidence type="ECO:0000256" key="2">
    <source>
        <dbReference type="ARBA" id="ARBA00004123"/>
    </source>
</evidence>